<evidence type="ECO:0000256" key="1">
    <source>
        <dbReference type="ARBA" id="ARBA00004651"/>
    </source>
</evidence>
<feature type="transmembrane region" description="Helical" evidence="6">
    <location>
        <begin position="15"/>
        <end position="34"/>
    </location>
</feature>
<dbReference type="PANTHER" id="PTHR30485">
    <property type="entry name" value="NI/FE-HYDROGENASE 1 B-TYPE CYTOCHROME SUBUNIT"/>
    <property type="match status" value="1"/>
</dbReference>
<dbReference type="Gene3D" id="1.20.950.20">
    <property type="entry name" value="Transmembrane di-heme cytochromes, Chain C"/>
    <property type="match status" value="1"/>
</dbReference>
<dbReference type="SUPFAM" id="SSF81342">
    <property type="entry name" value="Transmembrane di-heme cytochromes"/>
    <property type="match status" value="1"/>
</dbReference>
<dbReference type="RefSeq" id="WP_146869797.1">
    <property type="nucleotide sequence ID" value="NZ_CAXUPI020000011.1"/>
</dbReference>
<evidence type="ECO:0000256" key="5">
    <source>
        <dbReference type="ARBA" id="ARBA00023136"/>
    </source>
</evidence>
<organism evidence="8 9">
    <name type="scientific">Acidovorax delafieldii</name>
    <name type="common">Pseudomonas delafieldii</name>
    <dbReference type="NCBI Taxonomy" id="47920"/>
    <lineage>
        <taxon>Bacteria</taxon>
        <taxon>Pseudomonadati</taxon>
        <taxon>Pseudomonadota</taxon>
        <taxon>Betaproteobacteria</taxon>
        <taxon>Burkholderiales</taxon>
        <taxon>Comamonadaceae</taxon>
        <taxon>Acidovorax</taxon>
    </lineage>
</organism>
<evidence type="ECO:0000313" key="8">
    <source>
        <dbReference type="EMBL" id="TWG40701.1"/>
    </source>
</evidence>
<dbReference type="Proteomes" id="UP000321485">
    <property type="component" value="Unassembled WGS sequence"/>
</dbReference>
<dbReference type="GO" id="GO:0020037">
    <property type="term" value="F:heme binding"/>
    <property type="evidence" value="ECO:0007669"/>
    <property type="project" value="TreeGrafter"/>
</dbReference>
<keyword evidence="3 6" id="KW-0812">Transmembrane</keyword>
<evidence type="ECO:0000256" key="4">
    <source>
        <dbReference type="ARBA" id="ARBA00022989"/>
    </source>
</evidence>
<evidence type="ECO:0000256" key="6">
    <source>
        <dbReference type="SAM" id="Phobius"/>
    </source>
</evidence>
<dbReference type="AlphaFoldDB" id="A0A561XX70"/>
<dbReference type="InterPro" id="IPR011577">
    <property type="entry name" value="Cyt_b561_bac/Ni-Hgenase"/>
</dbReference>
<evidence type="ECO:0000313" key="9">
    <source>
        <dbReference type="Proteomes" id="UP000321485"/>
    </source>
</evidence>
<accession>A0A561XX70</accession>
<protein>
    <submittedName>
        <fullName evidence="8">Cytochrome b</fullName>
    </submittedName>
</protein>
<gene>
    <name evidence="8" type="ORF">ATF69_0486</name>
</gene>
<evidence type="ECO:0000259" key="7">
    <source>
        <dbReference type="Pfam" id="PF01292"/>
    </source>
</evidence>
<proteinExistence type="predicted"/>
<name>A0A561XX70_ACIDE</name>
<feature type="transmembrane region" description="Helical" evidence="6">
    <location>
        <begin position="46"/>
        <end position="65"/>
    </location>
</feature>
<dbReference type="GO" id="GO:0022904">
    <property type="term" value="P:respiratory electron transport chain"/>
    <property type="evidence" value="ECO:0007669"/>
    <property type="project" value="InterPro"/>
</dbReference>
<dbReference type="GO" id="GO:0005886">
    <property type="term" value="C:plasma membrane"/>
    <property type="evidence" value="ECO:0007669"/>
    <property type="project" value="UniProtKB-SubCell"/>
</dbReference>
<keyword evidence="4 6" id="KW-1133">Transmembrane helix</keyword>
<sequence>MTQHTVRIWDLPTRIFHWALAVCIVALVITANVGGNAMVWHFRLGYTVLALLVFRLVWGLVGGRWSRFSAFLYSPARLLRYLRGTPHPEDGIGHSPLGALSVFVLLAVLAAQVGTGLLSDDEIAFAGPLTQYVSNAVVGLATNYHKDIGQFLVLGLVALHVLAIIFYVRVRKQQLIRPMLDGDKTLPEAAAPSRDDALSRIVALVVLALSAGVAWWVSSLAAPAF</sequence>
<dbReference type="InterPro" id="IPR016174">
    <property type="entry name" value="Di-haem_cyt_TM"/>
</dbReference>
<keyword evidence="2" id="KW-1003">Cell membrane</keyword>
<evidence type="ECO:0000256" key="2">
    <source>
        <dbReference type="ARBA" id="ARBA00022475"/>
    </source>
</evidence>
<reference evidence="8 9" key="1">
    <citation type="journal article" date="2015" name="Stand. Genomic Sci.">
        <title>Genomic Encyclopedia of Bacterial and Archaeal Type Strains, Phase III: the genomes of soil and plant-associated and newly described type strains.</title>
        <authorList>
            <person name="Whitman W.B."/>
            <person name="Woyke T."/>
            <person name="Klenk H.P."/>
            <person name="Zhou Y."/>
            <person name="Lilburn T.G."/>
            <person name="Beck B.J."/>
            <person name="De Vos P."/>
            <person name="Vandamme P."/>
            <person name="Eisen J.A."/>
            <person name="Garrity G."/>
            <person name="Hugenholtz P."/>
            <person name="Kyrpides N.C."/>
        </authorList>
    </citation>
    <scope>NUCLEOTIDE SEQUENCE [LARGE SCALE GENOMIC DNA]</scope>
    <source>
        <strain evidence="8 9">DSM 64</strain>
    </source>
</reference>
<dbReference type="EMBL" id="VJWE01000005">
    <property type="protein sequence ID" value="TWG40701.1"/>
    <property type="molecule type" value="Genomic_DNA"/>
</dbReference>
<dbReference type="PANTHER" id="PTHR30485:SF2">
    <property type="entry name" value="BLL0597 PROTEIN"/>
    <property type="match status" value="1"/>
</dbReference>
<comment type="subcellular location">
    <subcellularLocation>
        <location evidence="1">Cell membrane</location>
        <topology evidence="1">Multi-pass membrane protein</topology>
    </subcellularLocation>
</comment>
<dbReference type="GO" id="GO:0009055">
    <property type="term" value="F:electron transfer activity"/>
    <property type="evidence" value="ECO:0007669"/>
    <property type="project" value="InterPro"/>
</dbReference>
<evidence type="ECO:0000256" key="3">
    <source>
        <dbReference type="ARBA" id="ARBA00022692"/>
    </source>
</evidence>
<feature type="transmembrane region" description="Helical" evidence="6">
    <location>
        <begin position="201"/>
        <end position="222"/>
    </location>
</feature>
<dbReference type="GeneID" id="51109566"/>
<comment type="caution">
    <text evidence="8">The sequence shown here is derived from an EMBL/GenBank/DDBJ whole genome shotgun (WGS) entry which is preliminary data.</text>
</comment>
<keyword evidence="5 6" id="KW-0472">Membrane</keyword>
<feature type="transmembrane region" description="Helical" evidence="6">
    <location>
        <begin position="148"/>
        <end position="170"/>
    </location>
</feature>
<dbReference type="InterPro" id="IPR051542">
    <property type="entry name" value="Hydrogenase_cytochrome"/>
</dbReference>
<dbReference type="Pfam" id="PF01292">
    <property type="entry name" value="Ni_hydr_CYTB"/>
    <property type="match status" value="1"/>
</dbReference>
<feature type="domain" description="Cytochrome b561 bacterial/Ni-hydrogenase" evidence="7">
    <location>
        <begin position="9"/>
        <end position="182"/>
    </location>
</feature>